<dbReference type="InterPro" id="IPR036875">
    <property type="entry name" value="Znf_CCHC_sf"/>
</dbReference>
<evidence type="ECO:0000259" key="2">
    <source>
        <dbReference type="Pfam" id="PF22936"/>
    </source>
</evidence>
<dbReference type="Pfam" id="PF22936">
    <property type="entry name" value="Pol_BBD"/>
    <property type="match status" value="1"/>
</dbReference>
<feature type="region of interest" description="Disordered" evidence="1">
    <location>
        <begin position="1"/>
        <end position="40"/>
    </location>
</feature>
<keyword evidence="4" id="KW-1185">Reference proteome</keyword>
<reference evidence="3 4" key="1">
    <citation type="journal article" date="2022" name="Nat. Genet.">
        <title>Improved pea reference genome and pan-genome highlight genomic features and evolutionary characteristics.</title>
        <authorList>
            <person name="Yang T."/>
            <person name="Liu R."/>
            <person name="Luo Y."/>
            <person name="Hu S."/>
            <person name="Wang D."/>
            <person name="Wang C."/>
            <person name="Pandey M.K."/>
            <person name="Ge S."/>
            <person name="Xu Q."/>
            <person name="Li N."/>
            <person name="Li G."/>
            <person name="Huang Y."/>
            <person name="Saxena R.K."/>
            <person name="Ji Y."/>
            <person name="Li M."/>
            <person name="Yan X."/>
            <person name="He Y."/>
            <person name="Liu Y."/>
            <person name="Wang X."/>
            <person name="Xiang C."/>
            <person name="Varshney R.K."/>
            <person name="Ding H."/>
            <person name="Gao S."/>
            <person name="Zong X."/>
        </authorList>
    </citation>
    <scope>NUCLEOTIDE SEQUENCE [LARGE SCALE GENOMIC DNA]</scope>
    <source>
        <strain evidence="3 4">cv. Zhongwan 6</strain>
    </source>
</reference>
<evidence type="ECO:0000313" key="3">
    <source>
        <dbReference type="EMBL" id="KAI5428529.1"/>
    </source>
</evidence>
<dbReference type="SUPFAM" id="SSF57756">
    <property type="entry name" value="Retrovirus zinc finger-like domains"/>
    <property type="match status" value="1"/>
</dbReference>
<name>A0A9D5B3V0_PEA</name>
<feature type="compositionally biased region" description="Polar residues" evidence="1">
    <location>
        <begin position="1"/>
        <end position="20"/>
    </location>
</feature>
<dbReference type="AlphaFoldDB" id="A0A9D5B3V0"/>
<proteinExistence type="predicted"/>
<dbReference type="PANTHER" id="PTHR11439:SF463">
    <property type="entry name" value="REVERSE TRANSCRIPTASE TY1_COPIA-TYPE DOMAIN-CONTAINING PROTEIN"/>
    <property type="match status" value="1"/>
</dbReference>
<protein>
    <recommendedName>
        <fullName evidence="2">Retrovirus-related Pol polyprotein from transposon TNT 1-94-like beta-barrel domain-containing protein</fullName>
    </recommendedName>
</protein>
<feature type="compositionally biased region" description="Polar residues" evidence="1">
    <location>
        <begin position="256"/>
        <end position="270"/>
    </location>
</feature>
<feature type="domain" description="Retrovirus-related Pol polyprotein from transposon TNT 1-94-like beta-barrel" evidence="2">
    <location>
        <begin position="93"/>
        <end position="166"/>
    </location>
</feature>
<evidence type="ECO:0000313" key="4">
    <source>
        <dbReference type="Proteomes" id="UP001058974"/>
    </source>
</evidence>
<feature type="compositionally biased region" description="Low complexity" evidence="1">
    <location>
        <begin position="21"/>
        <end position="30"/>
    </location>
</feature>
<comment type="caution">
    <text evidence="3">The sequence shown here is derived from an EMBL/GenBank/DDBJ whole genome shotgun (WGS) entry which is preliminary data.</text>
</comment>
<dbReference type="InterPro" id="IPR054722">
    <property type="entry name" value="PolX-like_BBD"/>
</dbReference>
<feature type="region of interest" description="Disordered" evidence="1">
    <location>
        <begin position="207"/>
        <end position="228"/>
    </location>
</feature>
<dbReference type="EMBL" id="JAMSHJ010000003">
    <property type="protein sequence ID" value="KAI5428529.1"/>
    <property type="molecule type" value="Genomic_DNA"/>
</dbReference>
<dbReference type="Gramene" id="Psat03G0349400-T1">
    <property type="protein sequence ID" value="KAI5428529.1"/>
    <property type="gene ID" value="KIW84_033494"/>
</dbReference>
<dbReference type="CDD" id="cd09272">
    <property type="entry name" value="RNase_HI_RT_Ty1"/>
    <property type="match status" value="1"/>
</dbReference>
<dbReference type="GO" id="GO:0008270">
    <property type="term" value="F:zinc ion binding"/>
    <property type="evidence" value="ECO:0007669"/>
    <property type="project" value="InterPro"/>
</dbReference>
<dbReference type="PANTHER" id="PTHR11439">
    <property type="entry name" value="GAG-POL-RELATED RETROTRANSPOSON"/>
    <property type="match status" value="1"/>
</dbReference>
<feature type="region of interest" description="Disordered" evidence="1">
    <location>
        <begin position="251"/>
        <end position="273"/>
    </location>
</feature>
<accession>A0A9D5B3V0</accession>
<sequence>MNASANLASQTHFRNNKSGTRGNWRGSNFRGGRGRGRSKPTCQVCDKIGHTAVQCFYRFDKSYTGSNHYAENNKQENHSAFIASPYHGQDYEWYFDSGASNHVTHQNEKLQEFSESNGKNSLLVGNGNRLRILGSGSTELNKLNLHNVLYVPEITKNLLSISKLTADNNAIVEFDANYCYVKDKMTGNALLKGKVKDGLYQLSSANSQVNKDPCTTTSHTIEPSNNDVNHQEEDLAVNEVQPVLSEISVTADEATSHTNETPATTSSIQDTDPVEDTLEDNRHVQQIHWATSIDDRKSMAGQCVFLGETLISWASRKQRVVSRSSTESKYRALADLAAEVA</sequence>
<organism evidence="3 4">
    <name type="scientific">Pisum sativum</name>
    <name type="common">Garden pea</name>
    <name type="synonym">Lathyrus oleraceus</name>
    <dbReference type="NCBI Taxonomy" id="3888"/>
    <lineage>
        <taxon>Eukaryota</taxon>
        <taxon>Viridiplantae</taxon>
        <taxon>Streptophyta</taxon>
        <taxon>Embryophyta</taxon>
        <taxon>Tracheophyta</taxon>
        <taxon>Spermatophyta</taxon>
        <taxon>Magnoliopsida</taxon>
        <taxon>eudicotyledons</taxon>
        <taxon>Gunneridae</taxon>
        <taxon>Pentapetalae</taxon>
        <taxon>rosids</taxon>
        <taxon>fabids</taxon>
        <taxon>Fabales</taxon>
        <taxon>Fabaceae</taxon>
        <taxon>Papilionoideae</taxon>
        <taxon>50 kb inversion clade</taxon>
        <taxon>NPAAA clade</taxon>
        <taxon>Hologalegina</taxon>
        <taxon>IRL clade</taxon>
        <taxon>Fabeae</taxon>
        <taxon>Lathyrus</taxon>
    </lineage>
</organism>
<gene>
    <name evidence="3" type="ORF">KIW84_033494</name>
</gene>
<evidence type="ECO:0000256" key="1">
    <source>
        <dbReference type="SAM" id="MobiDB-lite"/>
    </source>
</evidence>
<dbReference type="Proteomes" id="UP001058974">
    <property type="component" value="Chromosome 3"/>
</dbReference>
<dbReference type="GO" id="GO:0003676">
    <property type="term" value="F:nucleic acid binding"/>
    <property type="evidence" value="ECO:0007669"/>
    <property type="project" value="InterPro"/>
</dbReference>